<dbReference type="SMART" id="SM00369">
    <property type="entry name" value="LRR_TYP"/>
    <property type="match status" value="6"/>
</dbReference>
<dbReference type="Pfam" id="PF00560">
    <property type="entry name" value="LRR_1"/>
    <property type="match status" value="1"/>
</dbReference>
<dbReference type="Pfam" id="PF13855">
    <property type="entry name" value="LRR_8"/>
    <property type="match status" value="1"/>
</dbReference>
<dbReference type="SUPFAM" id="SSF52058">
    <property type="entry name" value="L domain-like"/>
    <property type="match status" value="1"/>
</dbReference>
<dbReference type="GO" id="GO:0005737">
    <property type="term" value="C:cytoplasm"/>
    <property type="evidence" value="ECO:0007669"/>
    <property type="project" value="TreeGrafter"/>
</dbReference>
<evidence type="ECO:0000313" key="4">
    <source>
        <dbReference type="EMBL" id="CEK74526.1"/>
    </source>
</evidence>
<reference evidence="5" key="1">
    <citation type="submission" date="2014-12" db="EMBL/GenBank/DDBJ databases">
        <title>Insight into the proteome of Arion vulgaris.</title>
        <authorList>
            <person name="Aradska J."/>
            <person name="Bulat T."/>
            <person name="Smidak R."/>
            <person name="Sarate P."/>
            <person name="Gangsoo J."/>
            <person name="Sialana F."/>
            <person name="Bilban M."/>
            <person name="Lubec G."/>
        </authorList>
    </citation>
    <scope>NUCLEOTIDE SEQUENCE</scope>
    <source>
        <tissue evidence="5">Skin</tissue>
    </source>
</reference>
<organism evidence="5">
    <name type="scientific">Arion vulgaris</name>
    <dbReference type="NCBI Taxonomy" id="1028688"/>
    <lineage>
        <taxon>Eukaryota</taxon>
        <taxon>Metazoa</taxon>
        <taxon>Spiralia</taxon>
        <taxon>Lophotrochozoa</taxon>
        <taxon>Mollusca</taxon>
        <taxon>Gastropoda</taxon>
        <taxon>Heterobranchia</taxon>
        <taxon>Euthyneura</taxon>
        <taxon>Panpulmonata</taxon>
        <taxon>Eupulmonata</taxon>
        <taxon>Stylommatophora</taxon>
        <taxon>Helicina</taxon>
        <taxon>Arionoidea</taxon>
        <taxon>Arionidae</taxon>
        <taxon>Arion</taxon>
    </lineage>
</organism>
<dbReference type="FunFam" id="3.80.10.10:FF:000193">
    <property type="entry name" value="Leucine-rich repeat-containing protein 40"/>
    <property type="match status" value="1"/>
</dbReference>
<dbReference type="EMBL" id="HACG01027661">
    <property type="protein sequence ID" value="CEK74526.1"/>
    <property type="molecule type" value="Transcribed_RNA"/>
</dbReference>
<dbReference type="PANTHER" id="PTHR48051:SF1">
    <property type="entry name" value="RAS SUPPRESSOR PROTEIN 1"/>
    <property type="match status" value="1"/>
</dbReference>
<evidence type="ECO:0000256" key="2">
    <source>
        <dbReference type="ARBA" id="ARBA00022737"/>
    </source>
</evidence>
<evidence type="ECO:0000256" key="1">
    <source>
        <dbReference type="ARBA" id="ARBA00022614"/>
    </source>
</evidence>
<name>A0A0B7A1Q6_9EUPU</name>
<dbReference type="Gene3D" id="3.80.10.10">
    <property type="entry name" value="Ribonuclease Inhibitor"/>
    <property type="match status" value="2"/>
</dbReference>
<dbReference type="PANTHER" id="PTHR48051">
    <property type="match status" value="1"/>
</dbReference>
<keyword evidence="1" id="KW-0433">Leucine-rich repeat</keyword>
<feature type="region of interest" description="Disordered" evidence="3">
    <location>
        <begin position="40"/>
        <end position="65"/>
    </location>
</feature>
<dbReference type="EMBL" id="HACG01027662">
    <property type="protein sequence ID" value="CEK74527.1"/>
    <property type="molecule type" value="Transcribed_RNA"/>
</dbReference>
<dbReference type="InterPro" id="IPR050216">
    <property type="entry name" value="LRR_domain-containing"/>
</dbReference>
<accession>A0A0B7A1Q6</accession>
<keyword evidence="2" id="KW-0677">Repeat</keyword>
<evidence type="ECO:0008006" key="6">
    <source>
        <dbReference type="Google" id="ProtNLM"/>
    </source>
</evidence>
<proteinExistence type="predicted"/>
<dbReference type="AlphaFoldDB" id="A0A0B7A1Q6"/>
<sequence>MGNMKNLKSMVLDGNPMRSIRRDVIMRGTNELKKYLASRLSDEEKQSAEEVSYTNAGVPGSGDQSIKAHDLHQLKSLDYSNKKATSIPDDVVEAALEAGVRVVNLSKNNLTALPNNLSVLATKLTEMNLGINKLSKLSDDITQFNRLQHLDLRTNQLSDLPPGLSALTGLRELVISNNRFVHIPPVVYSLNNLEILFAHDNHVTEIDVQGFFKLTKLATLDLQNNDISQIPPELGNCVWLKSLALTGNPLRNPRSAVLAKGTYSLLEYLRSRIVV</sequence>
<gene>
    <name evidence="5" type="primary">ORF91444</name>
    <name evidence="4" type="synonym">ORF91439</name>
</gene>
<dbReference type="InterPro" id="IPR003591">
    <property type="entry name" value="Leu-rich_rpt_typical-subtyp"/>
</dbReference>
<dbReference type="InterPro" id="IPR001611">
    <property type="entry name" value="Leu-rich_rpt"/>
</dbReference>
<dbReference type="PROSITE" id="PS51450">
    <property type="entry name" value="LRR"/>
    <property type="match status" value="2"/>
</dbReference>
<evidence type="ECO:0000313" key="5">
    <source>
        <dbReference type="EMBL" id="CEK74527.1"/>
    </source>
</evidence>
<protein>
    <recommendedName>
        <fullName evidence="6">Leucine-rich repeat-containing protein 40</fullName>
    </recommendedName>
</protein>
<evidence type="ECO:0000256" key="3">
    <source>
        <dbReference type="SAM" id="MobiDB-lite"/>
    </source>
</evidence>
<dbReference type="InterPro" id="IPR032675">
    <property type="entry name" value="LRR_dom_sf"/>
</dbReference>